<keyword evidence="4" id="KW-1185">Reference proteome</keyword>
<organism evidence="3 4">
    <name type="scientific">Lentzea rhizosphaerae</name>
    <dbReference type="NCBI Taxonomy" id="2041025"/>
    <lineage>
        <taxon>Bacteria</taxon>
        <taxon>Bacillati</taxon>
        <taxon>Actinomycetota</taxon>
        <taxon>Actinomycetes</taxon>
        <taxon>Pseudonocardiales</taxon>
        <taxon>Pseudonocardiaceae</taxon>
        <taxon>Lentzea</taxon>
    </lineage>
</organism>
<evidence type="ECO:0000313" key="3">
    <source>
        <dbReference type="EMBL" id="MFC3896319.1"/>
    </source>
</evidence>
<dbReference type="SUPFAM" id="SSF54001">
    <property type="entry name" value="Cysteine proteinases"/>
    <property type="match status" value="1"/>
</dbReference>
<feature type="signal peptide" evidence="1">
    <location>
        <begin position="1"/>
        <end position="24"/>
    </location>
</feature>
<dbReference type="Pfam" id="PF05257">
    <property type="entry name" value="CHAP"/>
    <property type="match status" value="1"/>
</dbReference>
<evidence type="ECO:0000259" key="2">
    <source>
        <dbReference type="Pfam" id="PF05257"/>
    </source>
</evidence>
<evidence type="ECO:0000256" key="1">
    <source>
        <dbReference type="SAM" id="SignalP"/>
    </source>
</evidence>
<feature type="domain" description="Peptidase C51" evidence="2">
    <location>
        <begin position="61"/>
        <end position="144"/>
    </location>
</feature>
<protein>
    <submittedName>
        <fullName evidence="3">CHAP domain-containing protein</fullName>
    </submittedName>
</protein>
<keyword evidence="1" id="KW-0732">Signal</keyword>
<gene>
    <name evidence="3" type="ORF">ACFOWZ_32985</name>
</gene>
<dbReference type="InterPro" id="IPR038765">
    <property type="entry name" value="Papain-like_cys_pep_sf"/>
</dbReference>
<dbReference type="RefSeq" id="WP_382377865.1">
    <property type="nucleotide sequence ID" value="NZ_JBHRZI010000029.1"/>
</dbReference>
<sequence length="454" mass="48186">MIRKTMTTAIAGVILALGAIPASADTRTDVRDLAAANLGKTTCDTNSLGGRGFMDSCRLQHAWCADFARWVWGNRNLYTDRLNPAAGSFYLYGEQNGTIHKDASYVPQVGDAIVYDYFGAGRAKHVALVDAVNADGTIRAINGNSGGTTEMNSTVRYSTGVGRVGQVINGQTISAFVSPVGAGNVRSAVSRIGVRFNDSSVHVKEGNLYDSWLNEYSGGVVKSEVDGDMIGVLTTSGDLFVKQGNLYETWYNQTGGVKDFSLESSKGRVGIVRTDGTVAVKEGGPQGTWVEQMGNAKEVELSGDYLGVVSNDGTAYVKKGNLYETWTTQLGDVADLEIAADRIGALRTNGSLTVKDGGLYGSWVEQTNNVKDFDLSGDYIGVVFNDGLATVKQGTLYAGWINQLGSAKAIEVDAKAGRIGVLTDNGALTVKEGGPYGSWVNQTSGVAEFQLTNY</sequence>
<comment type="caution">
    <text evidence="3">The sequence shown here is derived from an EMBL/GenBank/DDBJ whole genome shotgun (WGS) entry which is preliminary data.</text>
</comment>
<evidence type="ECO:0000313" key="4">
    <source>
        <dbReference type="Proteomes" id="UP001595690"/>
    </source>
</evidence>
<accession>A0ABV8C333</accession>
<name>A0ABV8C333_9PSEU</name>
<proteinExistence type="predicted"/>
<dbReference type="Proteomes" id="UP001595690">
    <property type="component" value="Unassembled WGS sequence"/>
</dbReference>
<dbReference type="Gene3D" id="3.90.1720.10">
    <property type="entry name" value="endopeptidase domain like (from Nostoc punctiforme)"/>
    <property type="match status" value="1"/>
</dbReference>
<feature type="chain" id="PRO_5047460292" evidence="1">
    <location>
        <begin position="25"/>
        <end position="454"/>
    </location>
</feature>
<reference evidence="4" key="1">
    <citation type="journal article" date="2019" name="Int. J. Syst. Evol. Microbiol.">
        <title>The Global Catalogue of Microorganisms (GCM) 10K type strain sequencing project: providing services to taxonomists for standard genome sequencing and annotation.</title>
        <authorList>
            <consortium name="The Broad Institute Genomics Platform"/>
            <consortium name="The Broad Institute Genome Sequencing Center for Infectious Disease"/>
            <person name="Wu L."/>
            <person name="Ma J."/>
        </authorList>
    </citation>
    <scope>NUCLEOTIDE SEQUENCE [LARGE SCALE GENOMIC DNA]</scope>
    <source>
        <strain evidence="4">CGMCC 4.7405</strain>
    </source>
</reference>
<dbReference type="EMBL" id="JBHRZI010000029">
    <property type="protein sequence ID" value="MFC3896319.1"/>
    <property type="molecule type" value="Genomic_DNA"/>
</dbReference>
<dbReference type="InterPro" id="IPR007921">
    <property type="entry name" value="CHAP_dom"/>
</dbReference>